<sequence>MGSMVALFLREEGFTGSIAIVEPDPTYSKASTTLSAASIRQQFSEPENIALSLFGLDFIRGLVDRFGPDADVGLTENGYLILASAEGQAQIEANHDVQKAAGADIALLNSAELAAQFDWLNTEGLAAGGFGRSGEGWFDAHRLLAIIRGELRRRNVALLHARITGVEAKGGRVQTCRLDDGAELSCGALVNAAGPSAGRLAGLAGIDLPVEPRKRTVFVFSARTMLPAMPLTVDPSGVYVRPEGSLFITGTTPPGDAAAEADDFEPDYHLFDEIIWPALAHRIPAFEAIRFERAWAGHYEYNTLDQNAVIGPHPEIANFHFINGFSGHGLQQAPAAGRAVAEMIVHGAYRTIDCRAFGYERIAAGRPFLERNVI</sequence>
<organism evidence="3 4">
    <name type="scientific">Georhizobium profundi</name>
    <dbReference type="NCBI Taxonomy" id="2341112"/>
    <lineage>
        <taxon>Bacteria</taxon>
        <taxon>Pseudomonadati</taxon>
        <taxon>Pseudomonadota</taxon>
        <taxon>Alphaproteobacteria</taxon>
        <taxon>Hyphomicrobiales</taxon>
        <taxon>Rhizobiaceae</taxon>
        <taxon>Georhizobium</taxon>
    </lineage>
</organism>
<reference evidence="3 4" key="1">
    <citation type="submission" date="2018-09" db="EMBL/GenBank/DDBJ databases">
        <title>Marinorhizobium profundi gen. nov., sp. nov., isolated from a deep-sea sediment sample from the New Britain Trench and proposal of Marinorhizobiaceae fam. nov. in the order Rhizobiales of the class Alphaproteobacteria.</title>
        <authorList>
            <person name="Cao J."/>
        </authorList>
    </citation>
    <scope>NUCLEOTIDE SEQUENCE [LARGE SCALE GENOMIC DNA]</scope>
    <source>
        <strain evidence="3 4">WS11</strain>
    </source>
</reference>
<dbReference type="InterPro" id="IPR036188">
    <property type="entry name" value="FAD/NAD-bd_sf"/>
</dbReference>
<evidence type="ECO:0000256" key="1">
    <source>
        <dbReference type="ARBA" id="ARBA00023002"/>
    </source>
</evidence>
<dbReference type="Pfam" id="PF01266">
    <property type="entry name" value="DAO"/>
    <property type="match status" value="1"/>
</dbReference>
<dbReference type="PANTHER" id="PTHR13847:SF287">
    <property type="entry name" value="FAD-DEPENDENT OXIDOREDUCTASE DOMAIN-CONTAINING PROTEIN 1"/>
    <property type="match status" value="1"/>
</dbReference>
<gene>
    <name evidence="3" type="ORF">D5400_02865</name>
</gene>
<dbReference type="GO" id="GO:0016491">
    <property type="term" value="F:oxidoreductase activity"/>
    <property type="evidence" value="ECO:0007669"/>
    <property type="project" value="UniProtKB-KW"/>
</dbReference>
<evidence type="ECO:0000313" key="3">
    <source>
        <dbReference type="EMBL" id="AZN73536.1"/>
    </source>
</evidence>
<proteinExistence type="predicted"/>
<dbReference type="PANTHER" id="PTHR13847">
    <property type="entry name" value="SARCOSINE DEHYDROGENASE-RELATED"/>
    <property type="match status" value="1"/>
</dbReference>
<dbReference type="SUPFAM" id="SSF51905">
    <property type="entry name" value="FAD/NAD(P)-binding domain"/>
    <property type="match status" value="1"/>
</dbReference>
<dbReference type="Gene3D" id="3.30.9.10">
    <property type="entry name" value="D-Amino Acid Oxidase, subunit A, domain 2"/>
    <property type="match status" value="1"/>
</dbReference>
<protein>
    <submittedName>
        <fullName evidence="3">FAD-binding oxidoreductase</fullName>
    </submittedName>
</protein>
<dbReference type="GO" id="GO:0032981">
    <property type="term" value="P:mitochondrial respiratory chain complex I assembly"/>
    <property type="evidence" value="ECO:0007669"/>
    <property type="project" value="TreeGrafter"/>
</dbReference>
<accession>A0A3Q8XT77</accession>
<name>A0A3Q8XT77_9HYPH</name>
<dbReference type="OrthoDB" id="9806452at2"/>
<dbReference type="EMBL" id="CP032509">
    <property type="protein sequence ID" value="AZN73536.1"/>
    <property type="molecule type" value="Genomic_DNA"/>
</dbReference>
<dbReference type="RefSeq" id="WP_126007474.1">
    <property type="nucleotide sequence ID" value="NZ_CP032509.1"/>
</dbReference>
<dbReference type="AlphaFoldDB" id="A0A3Q8XT77"/>
<feature type="domain" description="FAD dependent oxidoreductase" evidence="2">
    <location>
        <begin position="1"/>
        <end position="343"/>
    </location>
</feature>
<keyword evidence="4" id="KW-1185">Reference proteome</keyword>
<dbReference type="GO" id="GO:0005737">
    <property type="term" value="C:cytoplasm"/>
    <property type="evidence" value="ECO:0007669"/>
    <property type="project" value="TreeGrafter"/>
</dbReference>
<dbReference type="KEGG" id="abaw:D5400_02865"/>
<evidence type="ECO:0000313" key="4">
    <source>
        <dbReference type="Proteomes" id="UP000268192"/>
    </source>
</evidence>
<keyword evidence="1" id="KW-0560">Oxidoreductase</keyword>
<dbReference type="Gene3D" id="3.50.50.60">
    <property type="entry name" value="FAD/NAD(P)-binding domain"/>
    <property type="match status" value="1"/>
</dbReference>
<dbReference type="InterPro" id="IPR006076">
    <property type="entry name" value="FAD-dep_OxRdtase"/>
</dbReference>
<evidence type="ECO:0000259" key="2">
    <source>
        <dbReference type="Pfam" id="PF01266"/>
    </source>
</evidence>
<dbReference type="Proteomes" id="UP000268192">
    <property type="component" value="Chromosome"/>
</dbReference>